<gene>
    <name evidence="12" type="ORF">CBY09_01420</name>
</gene>
<dbReference type="EMBL" id="NOIG01000001">
    <property type="protein sequence ID" value="OYD52318.1"/>
    <property type="molecule type" value="Genomic_DNA"/>
</dbReference>
<evidence type="ECO:0000256" key="3">
    <source>
        <dbReference type="ARBA" id="ARBA00022475"/>
    </source>
</evidence>
<dbReference type="Proteomes" id="UP000215441">
    <property type="component" value="Unassembled WGS sequence"/>
</dbReference>
<keyword evidence="6" id="KW-0812">Transmembrane</keyword>
<comment type="similarity">
    <text evidence="9">Belongs to the GSP H family.</text>
</comment>
<evidence type="ECO:0000313" key="13">
    <source>
        <dbReference type="Proteomes" id="UP000215441"/>
    </source>
</evidence>
<keyword evidence="4" id="KW-0488">Methylation</keyword>
<dbReference type="SUPFAM" id="SSF54523">
    <property type="entry name" value="Pili subunits"/>
    <property type="match status" value="1"/>
</dbReference>
<comment type="subcellular location">
    <subcellularLocation>
        <location evidence="1">Cell inner membrane</location>
        <topology evidence="1">Single-pass membrane protein</topology>
    </subcellularLocation>
</comment>
<dbReference type="InterPro" id="IPR045584">
    <property type="entry name" value="Pilin-like"/>
</dbReference>
<dbReference type="Gene3D" id="3.55.40.10">
    <property type="entry name" value="minor pseudopilin epsh domain"/>
    <property type="match status" value="1"/>
</dbReference>
<dbReference type="Pfam" id="PF12019">
    <property type="entry name" value="GspH"/>
    <property type="match status" value="1"/>
</dbReference>
<evidence type="ECO:0000256" key="6">
    <source>
        <dbReference type="ARBA" id="ARBA00022692"/>
    </source>
</evidence>
<evidence type="ECO:0000256" key="2">
    <source>
        <dbReference type="ARBA" id="ARBA00021549"/>
    </source>
</evidence>
<dbReference type="AlphaFoldDB" id="A0A235ETE3"/>
<proteinExistence type="inferred from homology"/>
<sequence length="166" mass="17698">MAVTILGTLMALATPRFRTLVDRWQVRSTTEALVNSIYFARSEAIKRGGKIGIQKLPNVTGGCQLAGTNQEWGCGWIVFVDSDGNGKRKASEEILQTFDTSNKIDVIHQSGGPTISLDRNGKMDGLNAKGFVISPASTGISSPATRGICMAAGGRIRIIEDVPCSN</sequence>
<evidence type="ECO:0000313" key="12">
    <source>
        <dbReference type="EMBL" id="OYD52318.1"/>
    </source>
</evidence>
<evidence type="ECO:0000256" key="8">
    <source>
        <dbReference type="ARBA" id="ARBA00023136"/>
    </source>
</evidence>
<organism evidence="12 13">
    <name type="scientific">Acidovorax kalamii</name>
    <dbReference type="NCBI Taxonomy" id="2004485"/>
    <lineage>
        <taxon>Bacteria</taxon>
        <taxon>Pseudomonadati</taxon>
        <taxon>Pseudomonadota</taxon>
        <taxon>Betaproteobacteria</taxon>
        <taxon>Burkholderiales</taxon>
        <taxon>Comamonadaceae</taxon>
        <taxon>Acidovorax</taxon>
    </lineage>
</organism>
<evidence type="ECO:0000256" key="10">
    <source>
        <dbReference type="ARBA" id="ARBA00030775"/>
    </source>
</evidence>
<reference evidence="12 13" key="1">
    <citation type="submission" date="2017-07" db="EMBL/GenBank/DDBJ databases">
        <title>Acidovorax KNDSW TSA 6 genome sequence and assembly.</title>
        <authorList>
            <person name="Mayilraj S."/>
        </authorList>
    </citation>
    <scope>NUCLEOTIDE SEQUENCE [LARGE SCALE GENOMIC DNA]</scope>
    <source>
        <strain evidence="12 13">KNDSW-TSA6</strain>
    </source>
</reference>
<dbReference type="InterPro" id="IPR022346">
    <property type="entry name" value="T2SS_GspH"/>
</dbReference>
<dbReference type="GO" id="GO:0015627">
    <property type="term" value="C:type II protein secretion system complex"/>
    <property type="evidence" value="ECO:0007669"/>
    <property type="project" value="InterPro"/>
</dbReference>
<dbReference type="GO" id="GO:0015628">
    <property type="term" value="P:protein secretion by the type II secretion system"/>
    <property type="evidence" value="ECO:0007669"/>
    <property type="project" value="InterPro"/>
</dbReference>
<keyword evidence="5" id="KW-0997">Cell inner membrane</keyword>
<keyword evidence="3" id="KW-1003">Cell membrane</keyword>
<feature type="domain" description="General secretion pathway GspH" evidence="11">
    <location>
        <begin position="30"/>
        <end position="152"/>
    </location>
</feature>
<keyword evidence="7" id="KW-1133">Transmembrane helix</keyword>
<dbReference type="GO" id="GO:0005886">
    <property type="term" value="C:plasma membrane"/>
    <property type="evidence" value="ECO:0007669"/>
    <property type="project" value="UniProtKB-SubCell"/>
</dbReference>
<evidence type="ECO:0000256" key="9">
    <source>
        <dbReference type="ARBA" id="ARBA00025772"/>
    </source>
</evidence>
<evidence type="ECO:0000256" key="5">
    <source>
        <dbReference type="ARBA" id="ARBA00022519"/>
    </source>
</evidence>
<evidence type="ECO:0000259" key="11">
    <source>
        <dbReference type="Pfam" id="PF12019"/>
    </source>
</evidence>
<name>A0A235ETE3_9BURK</name>
<evidence type="ECO:0000256" key="4">
    <source>
        <dbReference type="ARBA" id="ARBA00022481"/>
    </source>
</evidence>
<protein>
    <recommendedName>
        <fullName evidence="2">Type II secretion system protein H</fullName>
    </recommendedName>
    <alternativeName>
        <fullName evidence="10">General secretion pathway protein H</fullName>
    </alternativeName>
</protein>
<evidence type="ECO:0000256" key="1">
    <source>
        <dbReference type="ARBA" id="ARBA00004377"/>
    </source>
</evidence>
<keyword evidence="8" id="KW-0472">Membrane</keyword>
<evidence type="ECO:0000256" key="7">
    <source>
        <dbReference type="ARBA" id="ARBA00022989"/>
    </source>
</evidence>
<comment type="caution">
    <text evidence="12">The sequence shown here is derived from an EMBL/GenBank/DDBJ whole genome shotgun (WGS) entry which is preliminary data.</text>
</comment>
<keyword evidence="13" id="KW-1185">Reference proteome</keyword>
<accession>A0A235ETE3</accession>